<dbReference type="EMBL" id="KQ973114">
    <property type="protein sequence ID" value="EFA12152.1"/>
    <property type="molecule type" value="Genomic_DNA"/>
</dbReference>
<dbReference type="PhylomeDB" id="D7EHR3"/>
<dbReference type="Proteomes" id="UP000007266">
    <property type="component" value="Unassembled WGS sequence"/>
</dbReference>
<evidence type="ECO:0000313" key="1">
    <source>
        <dbReference type="EMBL" id="EFA12152.1"/>
    </source>
</evidence>
<proteinExistence type="predicted"/>
<accession>D7EHR3</accession>
<dbReference type="HOGENOM" id="CLU_2852574_0_0_1"/>
<gene>
    <name evidence="1" type="primary">GLEAN_02301</name>
    <name evidence="1" type="ORF">TcasGA2_TC002301</name>
</gene>
<name>D7EHR3_TRICA</name>
<sequence length="65" mass="7478">MAVRARLDTIIKTDSYVKFPVEFESLKTWGLFLDNLELIGEIDLILGSDCFYEPSVFEDSTAHDY</sequence>
<reference evidence="1 2" key="2">
    <citation type="journal article" date="2010" name="Nucleic Acids Res.">
        <title>BeetleBase in 2010: revisions to provide comprehensive genomic information for Tribolium castaneum.</title>
        <authorList>
            <person name="Kim H.S."/>
            <person name="Murphy T."/>
            <person name="Xia J."/>
            <person name="Caragea D."/>
            <person name="Park Y."/>
            <person name="Beeman R.W."/>
            <person name="Lorenzen M.D."/>
            <person name="Butcher S."/>
            <person name="Manak J.R."/>
            <person name="Brown S.J."/>
        </authorList>
    </citation>
    <scope>NUCLEOTIDE SEQUENCE [LARGE SCALE GENOMIC DNA]</scope>
    <source>
        <strain evidence="1 2">Georgia GA2</strain>
    </source>
</reference>
<dbReference type="AlphaFoldDB" id="D7EHR3"/>
<dbReference type="InParanoid" id="D7EHR3"/>
<organism evidence="1 2">
    <name type="scientific">Tribolium castaneum</name>
    <name type="common">Red flour beetle</name>
    <dbReference type="NCBI Taxonomy" id="7070"/>
    <lineage>
        <taxon>Eukaryota</taxon>
        <taxon>Metazoa</taxon>
        <taxon>Ecdysozoa</taxon>
        <taxon>Arthropoda</taxon>
        <taxon>Hexapoda</taxon>
        <taxon>Insecta</taxon>
        <taxon>Pterygota</taxon>
        <taxon>Neoptera</taxon>
        <taxon>Endopterygota</taxon>
        <taxon>Coleoptera</taxon>
        <taxon>Polyphaga</taxon>
        <taxon>Cucujiformia</taxon>
        <taxon>Tenebrionidae</taxon>
        <taxon>Tenebrionidae incertae sedis</taxon>
        <taxon>Tribolium</taxon>
    </lineage>
</organism>
<reference evidence="1 2" key="1">
    <citation type="journal article" date="2008" name="Nature">
        <title>The genome of the model beetle and pest Tribolium castaneum.</title>
        <authorList>
            <consortium name="Tribolium Genome Sequencing Consortium"/>
            <person name="Richards S."/>
            <person name="Gibbs R.A."/>
            <person name="Weinstock G.M."/>
            <person name="Brown S.J."/>
            <person name="Denell R."/>
            <person name="Beeman R.W."/>
            <person name="Gibbs R."/>
            <person name="Beeman R.W."/>
            <person name="Brown S.J."/>
            <person name="Bucher G."/>
            <person name="Friedrich M."/>
            <person name="Grimmelikhuijzen C.J."/>
            <person name="Klingler M."/>
            <person name="Lorenzen M."/>
            <person name="Richards S."/>
            <person name="Roth S."/>
            <person name="Schroder R."/>
            <person name="Tautz D."/>
            <person name="Zdobnov E.M."/>
            <person name="Muzny D."/>
            <person name="Gibbs R.A."/>
            <person name="Weinstock G.M."/>
            <person name="Attaway T."/>
            <person name="Bell S."/>
            <person name="Buhay C.J."/>
            <person name="Chandrabose M.N."/>
            <person name="Chavez D."/>
            <person name="Clerk-Blankenburg K.P."/>
            <person name="Cree A."/>
            <person name="Dao M."/>
            <person name="Davis C."/>
            <person name="Chacko J."/>
            <person name="Dinh H."/>
            <person name="Dugan-Rocha S."/>
            <person name="Fowler G."/>
            <person name="Garner T.T."/>
            <person name="Garnes J."/>
            <person name="Gnirke A."/>
            <person name="Hawes A."/>
            <person name="Hernandez J."/>
            <person name="Hines S."/>
            <person name="Holder M."/>
            <person name="Hume J."/>
            <person name="Jhangiani S.N."/>
            <person name="Joshi V."/>
            <person name="Khan Z.M."/>
            <person name="Jackson L."/>
            <person name="Kovar C."/>
            <person name="Kowis A."/>
            <person name="Lee S."/>
            <person name="Lewis L.R."/>
            <person name="Margolis J."/>
            <person name="Morgan M."/>
            <person name="Nazareth L.V."/>
            <person name="Nguyen N."/>
            <person name="Okwuonu G."/>
            <person name="Parker D."/>
            <person name="Richards S."/>
            <person name="Ruiz S.J."/>
            <person name="Santibanez J."/>
            <person name="Savard J."/>
            <person name="Scherer S.E."/>
            <person name="Schneider B."/>
            <person name="Sodergren E."/>
            <person name="Tautz D."/>
            <person name="Vattahil S."/>
            <person name="Villasana D."/>
            <person name="White C.S."/>
            <person name="Wright R."/>
            <person name="Park Y."/>
            <person name="Beeman R.W."/>
            <person name="Lord J."/>
            <person name="Oppert B."/>
            <person name="Lorenzen M."/>
            <person name="Brown S."/>
            <person name="Wang L."/>
            <person name="Savard J."/>
            <person name="Tautz D."/>
            <person name="Richards S."/>
            <person name="Weinstock G."/>
            <person name="Gibbs R.A."/>
            <person name="Liu Y."/>
            <person name="Worley K."/>
            <person name="Weinstock G."/>
            <person name="Elsik C.G."/>
            <person name="Reese J.T."/>
            <person name="Elhaik E."/>
            <person name="Landan G."/>
            <person name="Graur D."/>
            <person name="Arensburger P."/>
            <person name="Atkinson P."/>
            <person name="Beeman R.W."/>
            <person name="Beidler J."/>
            <person name="Brown S.J."/>
            <person name="Demuth J.P."/>
            <person name="Drury D.W."/>
            <person name="Du Y.Z."/>
            <person name="Fujiwara H."/>
            <person name="Lorenzen M."/>
            <person name="Maselli V."/>
            <person name="Osanai M."/>
            <person name="Park Y."/>
            <person name="Robertson H.M."/>
            <person name="Tu Z."/>
            <person name="Wang J.J."/>
            <person name="Wang S."/>
            <person name="Richards S."/>
            <person name="Song H."/>
            <person name="Zhang L."/>
            <person name="Sodergren E."/>
            <person name="Werner D."/>
            <person name="Stanke M."/>
            <person name="Morgenstern B."/>
            <person name="Solovyev V."/>
            <person name="Kosarev P."/>
            <person name="Brown G."/>
            <person name="Chen H.C."/>
            <person name="Ermolaeva O."/>
            <person name="Hlavina W."/>
            <person name="Kapustin Y."/>
            <person name="Kiryutin B."/>
            <person name="Kitts P."/>
            <person name="Maglott D."/>
            <person name="Pruitt K."/>
            <person name="Sapojnikov V."/>
            <person name="Souvorov A."/>
            <person name="Mackey A.J."/>
            <person name="Waterhouse R.M."/>
            <person name="Wyder S."/>
            <person name="Zdobnov E.M."/>
            <person name="Zdobnov E.M."/>
            <person name="Wyder S."/>
            <person name="Kriventseva E.V."/>
            <person name="Kadowaki T."/>
            <person name="Bork P."/>
            <person name="Aranda M."/>
            <person name="Bao R."/>
            <person name="Beermann A."/>
            <person name="Berns N."/>
            <person name="Bolognesi R."/>
            <person name="Bonneton F."/>
            <person name="Bopp D."/>
            <person name="Brown S.J."/>
            <person name="Bucher G."/>
            <person name="Butts T."/>
            <person name="Chaumot A."/>
            <person name="Denell R.E."/>
            <person name="Ferrier D.E."/>
            <person name="Friedrich M."/>
            <person name="Gordon C.M."/>
            <person name="Jindra M."/>
            <person name="Klingler M."/>
            <person name="Lan Q."/>
            <person name="Lattorff H.M."/>
            <person name="Laudet V."/>
            <person name="von Levetsow C."/>
            <person name="Liu Z."/>
            <person name="Lutz R."/>
            <person name="Lynch J.A."/>
            <person name="da Fonseca R.N."/>
            <person name="Posnien N."/>
            <person name="Reuter R."/>
            <person name="Roth S."/>
            <person name="Savard J."/>
            <person name="Schinko J.B."/>
            <person name="Schmitt C."/>
            <person name="Schoppmeier M."/>
            <person name="Schroder R."/>
            <person name="Shippy T.D."/>
            <person name="Simonnet F."/>
            <person name="Marques-Souza H."/>
            <person name="Tautz D."/>
            <person name="Tomoyasu Y."/>
            <person name="Trauner J."/>
            <person name="Van der Zee M."/>
            <person name="Vervoort M."/>
            <person name="Wittkopp N."/>
            <person name="Wimmer E.A."/>
            <person name="Yang X."/>
            <person name="Jones A.K."/>
            <person name="Sattelle D.B."/>
            <person name="Ebert P.R."/>
            <person name="Nelson D."/>
            <person name="Scott J.G."/>
            <person name="Beeman R.W."/>
            <person name="Muthukrishnan S."/>
            <person name="Kramer K.J."/>
            <person name="Arakane Y."/>
            <person name="Beeman R.W."/>
            <person name="Zhu Q."/>
            <person name="Hogenkamp D."/>
            <person name="Dixit R."/>
            <person name="Oppert B."/>
            <person name="Jiang H."/>
            <person name="Zou Z."/>
            <person name="Marshall J."/>
            <person name="Elpidina E."/>
            <person name="Vinokurov K."/>
            <person name="Oppert C."/>
            <person name="Zou Z."/>
            <person name="Evans J."/>
            <person name="Lu Z."/>
            <person name="Zhao P."/>
            <person name="Sumathipala N."/>
            <person name="Altincicek B."/>
            <person name="Vilcinskas A."/>
            <person name="Williams M."/>
            <person name="Hultmark D."/>
            <person name="Hetru C."/>
            <person name="Jiang H."/>
            <person name="Grimmelikhuijzen C.J."/>
            <person name="Hauser F."/>
            <person name="Cazzamali G."/>
            <person name="Williamson M."/>
            <person name="Park Y."/>
            <person name="Li B."/>
            <person name="Tanaka Y."/>
            <person name="Predel R."/>
            <person name="Neupert S."/>
            <person name="Schachtner J."/>
            <person name="Verleyen P."/>
            <person name="Raible F."/>
            <person name="Bork P."/>
            <person name="Friedrich M."/>
            <person name="Walden K.K."/>
            <person name="Robertson H.M."/>
            <person name="Angeli S."/>
            <person name="Foret S."/>
            <person name="Bucher G."/>
            <person name="Schuetz S."/>
            <person name="Maleszka R."/>
            <person name="Wimmer E.A."/>
            <person name="Beeman R.W."/>
            <person name="Lorenzen M."/>
            <person name="Tomoyasu Y."/>
            <person name="Miller S.C."/>
            <person name="Grossmann D."/>
            <person name="Bucher G."/>
        </authorList>
    </citation>
    <scope>NUCLEOTIDE SEQUENCE [LARGE SCALE GENOMIC DNA]</scope>
    <source>
        <strain evidence="1 2">Georgia GA2</strain>
    </source>
</reference>
<keyword evidence="2" id="KW-1185">Reference proteome</keyword>
<protein>
    <submittedName>
        <fullName evidence="1">Uncharacterized protein</fullName>
    </submittedName>
</protein>
<evidence type="ECO:0000313" key="2">
    <source>
        <dbReference type="Proteomes" id="UP000007266"/>
    </source>
</evidence>